<evidence type="ECO:0000259" key="1">
    <source>
        <dbReference type="Pfam" id="PF18315"/>
    </source>
</evidence>
<dbReference type="RefSeq" id="WP_068951063.1">
    <property type="nucleotide sequence ID" value="NZ_CM004504.1"/>
</dbReference>
<keyword evidence="3" id="KW-1185">Reference proteome</keyword>
<protein>
    <recommendedName>
        <fullName evidence="1">Integron cassette protein VCH-CASS1 chain domain-containing protein</fullName>
    </recommendedName>
</protein>
<sequence>MAITAKDVQQLNEYAKGVMDRAEHHAGNVKGSALTVLGGIIWRADADSIRIRQYAGSPANMLWIKVNGKDYAFRYDHASEQIEIRDGSQNGTILHAIDDAVPITAIETIMRGL</sequence>
<evidence type="ECO:0000313" key="2">
    <source>
        <dbReference type="EMBL" id="OBZ97313.1"/>
    </source>
</evidence>
<dbReference type="AlphaFoldDB" id="A0A1C7P7S2"/>
<geneLocation type="plasmid" evidence="3">
    <name>pf5.1c</name>
</geneLocation>
<comment type="caution">
    <text evidence="2">The sequence shown here is derived from an EMBL/GenBank/DDBJ whole genome shotgun (WGS) entry which is preliminary data.</text>
</comment>
<dbReference type="EMBL" id="LGLV01000003">
    <property type="protein sequence ID" value="OBZ97313.1"/>
    <property type="molecule type" value="Genomic_DNA"/>
</dbReference>
<gene>
    <name evidence="2" type="ORF">ADU59_01685</name>
</gene>
<dbReference type="OrthoDB" id="1444132at2"/>
<dbReference type="PATRIC" id="fig|1612624.7.peg.349"/>
<evidence type="ECO:0000313" key="3">
    <source>
        <dbReference type="Proteomes" id="UP000093111"/>
    </source>
</evidence>
<accession>A0A1C7P7S2</accession>
<organism evidence="2 3">
    <name type="scientific">Pararhizobium polonicum</name>
    <dbReference type="NCBI Taxonomy" id="1612624"/>
    <lineage>
        <taxon>Bacteria</taxon>
        <taxon>Pseudomonadati</taxon>
        <taxon>Pseudomonadota</taxon>
        <taxon>Alphaproteobacteria</taxon>
        <taxon>Hyphomicrobiales</taxon>
        <taxon>Rhizobiaceae</taxon>
        <taxon>Rhizobium/Agrobacterium group</taxon>
        <taxon>Pararhizobium</taxon>
    </lineage>
</organism>
<dbReference type="Pfam" id="PF18315">
    <property type="entry name" value="VCH_CASS14"/>
    <property type="match status" value="1"/>
</dbReference>
<keyword evidence="2" id="KW-0614">Plasmid</keyword>
<name>A0A1C7P7S2_9HYPH</name>
<dbReference type="Proteomes" id="UP000093111">
    <property type="component" value="Plasmid pF5.1c"/>
</dbReference>
<feature type="domain" description="Integron cassette protein VCH-CASS1 chain" evidence="1">
    <location>
        <begin position="11"/>
        <end position="104"/>
    </location>
</feature>
<dbReference type="InterPro" id="IPR040614">
    <property type="entry name" value="VCH_CASS14"/>
</dbReference>
<dbReference type="Gene3D" id="3.30.920.70">
    <property type="match status" value="1"/>
</dbReference>
<proteinExistence type="predicted"/>
<reference evidence="2 3" key="1">
    <citation type="journal article" date="2016" name="Syst. Appl. Microbiol.">
        <title>Pararhizobium polonicum sp. nov. isolated from tumors on stone fruit rootstocks.</title>
        <authorList>
            <person name="Pulawska J."/>
            <person name="Kuzmanovic N."/>
            <person name="Willems A."/>
            <person name="Pothier J.F."/>
        </authorList>
    </citation>
    <scope>NUCLEOTIDE SEQUENCE [LARGE SCALE GENOMIC DNA]</scope>
    <source>
        <strain evidence="2 3">F5.1</strain>
        <plasmid evidence="2">pF5.1c</plasmid>
    </source>
</reference>